<dbReference type="SUPFAM" id="SSF49265">
    <property type="entry name" value="Fibronectin type III"/>
    <property type="match status" value="2"/>
</dbReference>
<evidence type="ECO:0000313" key="4">
    <source>
        <dbReference type="EMBL" id="KAL3406096.1"/>
    </source>
</evidence>
<dbReference type="PANTHER" id="PTHR46708:SF2">
    <property type="entry name" value="FIBRONECTIN TYPE-III DOMAIN-CONTAINING PROTEIN"/>
    <property type="match status" value="1"/>
</dbReference>
<proteinExistence type="predicted"/>
<dbReference type="CDD" id="cd00063">
    <property type="entry name" value="FN3"/>
    <property type="match status" value="1"/>
</dbReference>
<evidence type="ECO:0000256" key="2">
    <source>
        <dbReference type="SAM" id="SignalP"/>
    </source>
</evidence>
<keyword evidence="2" id="KW-0732">Signal</keyword>
<dbReference type="InterPro" id="IPR003961">
    <property type="entry name" value="FN3_dom"/>
</dbReference>
<gene>
    <name evidence="4" type="ORF">TKK_001485</name>
</gene>
<feature type="signal peptide" evidence="2">
    <location>
        <begin position="1"/>
        <end position="22"/>
    </location>
</feature>
<dbReference type="PROSITE" id="PS51257">
    <property type="entry name" value="PROKAR_LIPOPROTEIN"/>
    <property type="match status" value="1"/>
</dbReference>
<dbReference type="PROSITE" id="PS50853">
    <property type="entry name" value="FN3"/>
    <property type="match status" value="1"/>
</dbReference>
<reference evidence="4 5" key="1">
    <citation type="journal article" date="2024" name="bioRxiv">
        <title>A reference genome for Trichogramma kaykai: A tiny desert-dwelling parasitoid wasp with competing sex-ratio distorters.</title>
        <authorList>
            <person name="Culotta J."/>
            <person name="Lindsey A.R."/>
        </authorList>
    </citation>
    <scope>NUCLEOTIDE SEQUENCE [LARGE SCALE GENOMIC DNA]</scope>
    <source>
        <strain evidence="4 5">KSX58</strain>
    </source>
</reference>
<dbReference type="Gene3D" id="2.60.40.10">
    <property type="entry name" value="Immunoglobulins"/>
    <property type="match status" value="2"/>
</dbReference>
<dbReference type="InterPro" id="IPR036116">
    <property type="entry name" value="FN3_sf"/>
</dbReference>
<dbReference type="Proteomes" id="UP001627154">
    <property type="component" value="Unassembled WGS sequence"/>
</dbReference>
<keyword evidence="1" id="KW-0677">Repeat</keyword>
<feature type="domain" description="Fibronectin type-III" evidence="3">
    <location>
        <begin position="37"/>
        <end position="125"/>
    </location>
</feature>
<evidence type="ECO:0000313" key="5">
    <source>
        <dbReference type="Proteomes" id="UP001627154"/>
    </source>
</evidence>
<name>A0ABD2XLL8_9HYME</name>
<protein>
    <recommendedName>
        <fullName evidence="3">Fibronectin type-III domain-containing protein</fullName>
    </recommendedName>
</protein>
<keyword evidence="5" id="KW-1185">Reference proteome</keyword>
<accession>A0ABD2XLL8</accession>
<evidence type="ECO:0000256" key="1">
    <source>
        <dbReference type="ARBA" id="ARBA00022737"/>
    </source>
</evidence>
<dbReference type="EMBL" id="JBJJXI010000019">
    <property type="protein sequence ID" value="KAL3406096.1"/>
    <property type="molecule type" value="Genomic_DNA"/>
</dbReference>
<feature type="chain" id="PRO_5044762369" description="Fibronectin type-III domain-containing protein" evidence="2">
    <location>
        <begin position="23"/>
        <end position="566"/>
    </location>
</feature>
<dbReference type="SMART" id="SM00060">
    <property type="entry name" value="FN3"/>
    <property type="match status" value="4"/>
</dbReference>
<comment type="caution">
    <text evidence="4">The sequence shown here is derived from an EMBL/GenBank/DDBJ whole genome shotgun (WGS) entry which is preliminary data.</text>
</comment>
<organism evidence="4 5">
    <name type="scientific">Trichogramma kaykai</name>
    <dbReference type="NCBI Taxonomy" id="54128"/>
    <lineage>
        <taxon>Eukaryota</taxon>
        <taxon>Metazoa</taxon>
        <taxon>Ecdysozoa</taxon>
        <taxon>Arthropoda</taxon>
        <taxon>Hexapoda</taxon>
        <taxon>Insecta</taxon>
        <taxon>Pterygota</taxon>
        <taxon>Neoptera</taxon>
        <taxon>Endopterygota</taxon>
        <taxon>Hymenoptera</taxon>
        <taxon>Apocrita</taxon>
        <taxon>Proctotrupomorpha</taxon>
        <taxon>Chalcidoidea</taxon>
        <taxon>Trichogrammatidae</taxon>
        <taxon>Trichogramma</taxon>
    </lineage>
</organism>
<dbReference type="Pfam" id="PF00041">
    <property type="entry name" value="fn3"/>
    <property type="match status" value="1"/>
</dbReference>
<sequence>MSRSALFFSLFVILACVSIVLGVKNPNLRSSKASRNVIRNLQVSDIDSTSAKISWNASEDKILDDFTIEVSRNGESVLRQTISDATSWLARDLEPCTKYNVTVTSTGSTIDTVHTEFATSYVTPVWSTRHGAITQRPSGLKLVWTPAQPESCVKTYRLEIDTRDPDLEHAMIAETTATQYAFENLYACARYWYTVSLVDLQGNVFQFVEGRSVAQFAAAPEAPTTSRDSEPLLTRYTATVYLNASSTRGSGNCSLELVRAYCEVTSSPVPAEQGRRYELQTRVRPGQARDRIPIELERLAPYTYFSCRAAGVNGAGPGPLSRPITFRTSEDYPFPPWRLRVEGDGAAAGGTPRELVWEPPRWLAGALLGYRLRLTWRPNYPLPGACPSRSVWGTKTMEVGSGLTRLSLLDEATSSRYVVKMASRTGLGYSHETVIDYTSPVRGVPDKITNLSYNIVPVSAAGKIYDVTLSWQLPCSPKGNLREFEVEARDGRGQLIADLIVPVPEERVQPDQRFRAVLSQLAAVDDGSYDIAITPVVRDGQENDGRGEVERIAIQIPAWRQQVESS</sequence>
<evidence type="ECO:0000259" key="3">
    <source>
        <dbReference type="PROSITE" id="PS50853"/>
    </source>
</evidence>
<dbReference type="AlphaFoldDB" id="A0ABD2XLL8"/>
<dbReference type="InterPro" id="IPR013783">
    <property type="entry name" value="Ig-like_fold"/>
</dbReference>
<dbReference type="PANTHER" id="PTHR46708">
    <property type="entry name" value="TENASCIN"/>
    <property type="match status" value="1"/>
</dbReference>
<dbReference type="InterPro" id="IPR050991">
    <property type="entry name" value="ECM_Regulatory_Proteins"/>
</dbReference>